<dbReference type="PROSITE" id="PS00216">
    <property type="entry name" value="SUGAR_TRANSPORT_1"/>
    <property type="match status" value="1"/>
</dbReference>
<feature type="transmembrane region" description="Helical" evidence="9">
    <location>
        <begin position="95"/>
        <end position="118"/>
    </location>
</feature>
<comment type="caution">
    <text evidence="11">The sequence shown here is derived from an EMBL/GenBank/DDBJ whole genome shotgun (WGS) entry which is preliminary data.</text>
</comment>
<dbReference type="PRINTS" id="PR00171">
    <property type="entry name" value="SUGRTRNSPORT"/>
</dbReference>
<feature type="transmembrane region" description="Helical" evidence="9">
    <location>
        <begin position="158"/>
        <end position="179"/>
    </location>
</feature>
<evidence type="ECO:0000256" key="2">
    <source>
        <dbReference type="ARBA" id="ARBA00010992"/>
    </source>
</evidence>
<evidence type="ECO:0000256" key="5">
    <source>
        <dbReference type="ARBA" id="ARBA00022692"/>
    </source>
</evidence>
<dbReference type="HOGENOM" id="CLU_001265_30_5_9"/>
<evidence type="ECO:0000256" key="8">
    <source>
        <dbReference type="RuleBase" id="RU003346"/>
    </source>
</evidence>
<dbReference type="Proteomes" id="UP000033612">
    <property type="component" value="Unassembled WGS sequence"/>
</dbReference>
<dbReference type="InterPro" id="IPR036259">
    <property type="entry name" value="MFS_trans_sf"/>
</dbReference>
<evidence type="ECO:0000256" key="7">
    <source>
        <dbReference type="ARBA" id="ARBA00023136"/>
    </source>
</evidence>
<keyword evidence="5 9" id="KW-0812">Transmembrane</keyword>
<dbReference type="InterPro" id="IPR020846">
    <property type="entry name" value="MFS_dom"/>
</dbReference>
<evidence type="ECO:0000259" key="10">
    <source>
        <dbReference type="PROSITE" id="PS50850"/>
    </source>
</evidence>
<dbReference type="Gene3D" id="1.20.1250.20">
    <property type="entry name" value="MFS general substrate transporter like domains"/>
    <property type="match status" value="1"/>
</dbReference>
<dbReference type="Pfam" id="PF00083">
    <property type="entry name" value="Sugar_tr"/>
    <property type="match status" value="1"/>
</dbReference>
<protein>
    <submittedName>
        <fullName evidence="11">MFS family major facilitator sugar transporter</fullName>
    </submittedName>
</protein>
<feature type="transmembrane region" description="Helical" evidence="9">
    <location>
        <begin position="27"/>
        <end position="46"/>
    </location>
</feature>
<sequence>MNNEQDASSNKADVYINKNKQKRLQRYGWIITLGGLLFGIDTGATNGSLSFMSKPDQLNLNASDEGLVTSGITLGAAFGAVIGGKLSDYFGRKKVLMYSAWIFILGTLGCTFAPNALVMILCRFLLGLAVGAESVISPVFLAELSTPEIRGKFVNHHELMIVSGQLLSYIINALFGVMLGSYRGIWRYMLAVGLIPETLLLFGIHKVPESPRWLVTKHQNDQAFSVLEKIRNSKEDAKAEIVRIKQSLALSSKQKKATFKDLKIPWIRRLILIGIGLGVMQQAIGINIIMFYGTTVLSNAGFSHSAALIANISNGIISTLATIASIHLMGKIDRRKMVITAICGTTITMLAISILSVVLIKSPIFPYVMLLLMAIFLMFFQGGVSPIVWVLLSEIFPQSIRGMAMGIATFFLWLSNFLVGYIFPILLTNIGFSNTFIVFTVLNIFSLFYAIKFIPETRGKSLEELQSCFQNRHVNQNSDK</sequence>
<feature type="transmembrane region" description="Helical" evidence="9">
    <location>
        <begin position="270"/>
        <end position="293"/>
    </location>
</feature>
<dbReference type="PATRIC" id="fig|1218506.3.peg.289"/>
<feature type="transmembrane region" description="Helical" evidence="9">
    <location>
        <begin position="305"/>
        <end position="326"/>
    </location>
</feature>
<evidence type="ECO:0000313" key="12">
    <source>
        <dbReference type="Proteomes" id="UP000033612"/>
    </source>
</evidence>
<dbReference type="RefSeq" id="WP_046331517.1">
    <property type="nucleotide sequence ID" value="NZ_JBHTBO010000007.1"/>
</dbReference>
<dbReference type="CDD" id="cd17359">
    <property type="entry name" value="MFS_XylE_like"/>
    <property type="match status" value="1"/>
</dbReference>
<proteinExistence type="inferred from homology"/>
<dbReference type="SUPFAM" id="SSF103473">
    <property type="entry name" value="MFS general substrate transporter"/>
    <property type="match status" value="1"/>
</dbReference>
<keyword evidence="4" id="KW-1003">Cell membrane</keyword>
<keyword evidence="3 8" id="KW-0813">Transport</keyword>
<dbReference type="EMBL" id="JXLH01000003">
    <property type="protein sequence ID" value="KJY59893.1"/>
    <property type="molecule type" value="Genomic_DNA"/>
</dbReference>
<dbReference type="GO" id="GO:0005886">
    <property type="term" value="C:plasma membrane"/>
    <property type="evidence" value="ECO:0007669"/>
    <property type="project" value="UniProtKB-SubCell"/>
</dbReference>
<feature type="transmembrane region" description="Helical" evidence="9">
    <location>
        <begin position="404"/>
        <end position="426"/>
    </location>
</feature>
<dbReference type="InterPro" id="IPR005829">
    <property type="entry name" value="Sugar_transporter_CS"/>
</dbReference>
<reference evidence="11 12" key="1">
    <citation type="submission" date="2015-01" db="EMBL/GenBank/DDBJ databases">
        <title>Comparative genomics of the lactic acid bacteria isolated from the honey bee gut.</title>
        <authorList>
            <person name="Ellegaard K.M."/>
            <person name="Tamarit D."/>
            <person name="Javelind E."/>
            <person name="Olofsson T."/>
            <person name="Andersson S.G."/>
            <person name="Vasquez A."/>
        </authorList>
    </citation>
    <scope>NUCLEOTIDE SEQUENCE [LARGE SCALE GENOMIC DNA]</scope>
    <source>
        <strain evidence="11 12">Hma2</strain>
    </source>
</reference>
<dbReference type="PROSITE" id="PS50850">
    <property type="entry name" value="MFS"/>
    <property type="match status" value="1"/>
</dbReference>
<dbReference type="InterPro" id="IPR003663">
    <property type="entry name" value="Sugar/inositol_transpt"/>
</dbReference>
<keyword evidence="6 9" id="KW-1133">Transmembrane helix</keyword>
<feature type="domain" description="Major facilitator superfamily (MFS) profile" evidence="10">
    <location>
        <begin position="27"/>
        <end position="458"/>
    </location>
</feature>
<dbReference type="FunFam" id="1.20.1250.20:FF:000134">
    <property type="entry name" value="MFS sugar transporter protein"/>
    <property type="match status" value="1"/>
</dbReference>
<feature type="transmembrane region" description="Helical" evidence="9">
    <location>
        <begin position="432"/>
        <end position="451"/>
    </location>
</feature>
<feature type="transmembrane region" description="Helical" evidence="9">
    <location>
        <begin position="366"/>
        <end position="392"/>
    </location>
</feature>
<feature type="transmembrane region" description="Helical" evidence="9">
    <location>
        <begin position="66"/>
        <end position="83"/>
    </location>
</feature>
<dbReference type="AlphaFoldDB" id="A0A0F4LNL0"/>
<keyword evidence="12" id="KW-1185">Reference proteome</keyword>
<dbReference type="STRING" id="1218506.JF75_02500"/>
<comment type="similarity">
    <text evidence="2 8">Belongs to the major facilitator superfamily. Sugar transporter (TC 2.A.1.1) family.</text>
</comment>
<evidence type="ECO:0000256" key="1">
    <source>
        <dbReference type="ARBA" id="ARBA00004651"/>
    </source>
</evidence>
<dbReference type="InterPro" id="IPR047984">
    <property type="entry name" value="XylE-like"/>
</dbReference>
<dbReference type="PROSITE" id="PS00217">
    <property type="entry name" value="SUGAR_TRANSPORT_2"/>
    <property type="match status" value="1"/>
</dbReference>
<evidence type="ECO:0000256" key="3">
    <source>
        <dbReference type="ARBA" id="ARBA00022448"/>
    </source>
</evidence>
<dbReference type="GO" id="GO:0022857">
    <property type="term" value="F:transmembrane transporter activity"/>
    <property type="evidence" value="ECO:0007669"/>
    <property type="project" value="InterPro"/>
</dbReference>
<dbReference type="PANTHER" id="PTHR48020">
    <property type="entry name" value="PROTON MYO-INOSITOL COTRANSPORTER"/>
    <property type="match status" value="1"/>
</dbReference>
<keyword evidence="7 9" id="KW-0472">Membrane</keyword>
<gene>
    <name evidence="11" type="ORF">JF75_02500</name>
</gene>
<dbReference type="PANTHER" id="PTHR48020:SF12">
    <property type="entry name" value="PROTON MYO-INOSITOL COTRANSPORTER"/>
    <property type="match status" value="1"/>
</dbReference>
<name>A0A0F4LNL0_9LACO</name>
<keyword evidence="11" id="KW-0762">Sugar transport</keyword>
<dbReference type="OrthoDB" id="9783823at2"/>
<organism evidence="11 12">
    <name type="scientific">Lactobacillus kimbladii</name>
    <dbReference type="NCBI Taxonomy" id="1218506"/>
    <lineage>
        <taxon>Bacteria</taxon>
        <taxon>Bacillati</taxon>
        <taxon>Bacillota</taxon>
        <taxon>Bacilli</taxon>
        <taxon>Lactobacillales</taxon>
        <taxon>Lactobacillaceae</taxon>
        <taxon>Lactobacillus</taxon>
    </lineage>
</organism>
<dbReference type="InterPro" id="IPR005828">
    <property type="entry name" value="MFS_sugar_transport-like"/>
</dbReference>
<evidence type="ECO:0000256" key="4">
    <source>
        <dbReference type="ARBA" id="ARBA00022475"/>
    </source>
</evidence>
<evidence type="ECO:0000313" key="11">
    <source>
        <dbReference type="EMBL" id="KJY59893.1"/>
    </source>
</evidence>
<evidence type="ECO:0000256" key="9">
    <source>
        <dbReference type="SAM" id="Phobius"/>
    </source>
</evidence>
<feature type="transmembrane region" description="Helical" evidence="9">
    <location>
        <begin position="338"/>
        <end position="360"/>
    </location>
</feature>
<dbReference type="NCBIfam" id="TIGR00879">
    <property type="entry name" value="SP"/>
    <property type="match status" value="1"/>
</dbReference>
<evidence type="ECO:0000256" key="6">
    <source>
        <dbReference type="ARBA" id="ARBA00022989"/>
    </source>
</evidence>
<comment type="subcellular location">
    <subcellularLocation>
        <location evidence="1">Cell membrane</location>
        <topology evidence="1">Multi-pass membrane protein</topology>
    </subcellularLocation>
</comment>
<dbReference type="InterPro" id="IPR050814">
    <property type="entry name" value="Myo-inositol_Transporter"/>
</dbReference>
<accession>A0A0F4LNL0</accession>